<feature type="transmembrane region" description="Helical" evidence="6">
    <location>
        <begin position="21"/>
        <end position="46"/>
    </location>
</feature>
<evidence type="ECO:0000256" key="6">
    <source>
        <dbReference type="SAM" id="Phobius"/>
    </source>
</evidence>
<reference evidence="7" key="2">
    <citation type="submission" date="2020-09" db="EMBL/GenBank/DDBJ databases">
        <authorList>
            <person name="Sun Q."/>
            <person name="Zhou Y."/>
        </authorList>
    </citation>
    <scope>NUCLEOTIDE SEQUENCE</scope>
    <source>
        <strain evidence="7">CGMCC 4.7299</strain>
    </source>
</reference>
<comment type="subcellular location">
    <subcellularLocation>
        <location evidence="1">Cell membrane</location>
        <topology evidence="1">Multi-pass membrane protein</topology>
    </subcellularLocation>
</comment>
<protein>
    <recommendedName>
        <fullName evidence="9">Aromatic acid exporter family member 1</fullName>
    </recommendedName>
</protein>
<feature type="transmembrane region" description="Helical" evidence="6">
    <location>
        <begin position="81"/>
        <end position="99"/>
    </location>
</feature>
<keyword evidence="8" id="KW-1185">Reference proteome</keyword>
<evidence type="ECO:0000256" key="1">
    <source>
        <dbReference type="ARBA" id="ARBA00004651"/>
    </source>
</evidence>
<dbReference type="InterPro" id="IPR010343">
    <property type="entry name" value="ArAE_1"/>
</dbReference>
<evidence type="ECO:0000313" key="7">
    <source>
        <dbReference type="EMBL" id="GGK95804.1"/>
    </source>
</evidence>
<evidence type="ECO:0000313" key="8">
    <source>
        <dbReference type="Proteomes" id="UP000656042"/>
    </source>
</evidence>
<evidence type="ECO:0000256" key="4">
    <source>
        <dbReference type="ARBA" id="ARBA00022989"/>
    </source>
</evidence>
<sequence length="380" mass="39696">MVTGAPAETARTVVVTGAAAAIAWSVATGAGLAGPVMAAISATFSVQLSVHASVKEGVQRLVATLIGVVVALVMWKTAGVRTWSIAAIVVASLVLGRLLRLGDGVIMMPATSLGVLVIGSTITDVVVLERMAATAVGVVVGASLSPFAGGLSPLERAQRRLVVLSSALADLLTQLGEGTRRPYTAEEAGQWLSTARNLDYGVEEAAKAVKDLSGRPRWPSRTPASAIRPMRSSLRDLWHSVDHVNSIARSLFDAVNDPNSHQVPAQIGPVLTAAADAFAVHTAVLADGDPAHLTDALEALREARVETVRALRAHDAGTWLVAGSILTDVRRITETLNRQGPAMAIGAWDISRVPAVSEIVPAKKALPGSGRRHNVRRLKL</sequence>
<feature type="transmembrane region" description="Helical" evidence="6">
    <location>
        <begin position="58"/>
        <end position="75"/>
    </location>
</feature>
<evidence type="ECO:0000256" key="3">
    <source>
        <dbReference type="ARBA" id="ARBA00022692"/>
    </source>
</evidence>
<evidence type="ECO:0000256" key="5">
    <source>
        <dbReference type="ARBA" id="ARBA00023136"/>
    </source>
</evidence>
<dbReference type="Proteomes" id="UP000656042">
    <property type="component" value="Unassembled WGS sequence"/>
</dbReference>
<keyword evidence="4 6" id="KW-1133">Transmembrane helix</keyword>
<feature type="transmembrane region" description="Helical" evidence="6">
    <location>
        <begin position="106"/>
        <end position="126"/>
    </location>
</feature>
<dbReference type="Pfam" id="PF06081">
    <property type="entry name" value="ArAE_1"/>
    <property type="match status" value="1"/>
</dbReference>
<dbReference type="GO" id="GO:0005886">
    <property type="term" value="C:plasma membrane"/>
    <property type="evidence" value="ECO:0007669"/>
    <property type="project" value="UniProtKB-SubCell"/>
</dbReference>
<organism evidence="7 8">
    <name type="scientific">Mangrovihabitans endophyticus</name>
    <dbReference type="NCBI Taxonomy" id="1751298"/>
    <lineage>
        <taxon>Bacteria</taxon>
        <taxon>Bacillati</taxon>
        <taxon>Actinomycetota</taxon>
        <taxon>Actinomycetes</taxon>
        <taxon>Micromonosporales</taxon>
        <taxon>Micromonosporaceae</taxon>
        <taxon>Mangrovihabitans</taxon>
    </lineage>
</organism>
<name>A0A8J3FPJ1_9ACTN</name>
<gene>
    <name evidence="7" type="ORF">GCM10012284_32450</name>
</gene>
<reference evidence="7" key="1">
    <citation type="journal article" date="2014" name="Int. J. Syst. Evol. Microbiol.">
        <title>Complete genome sequence of Corynebacterium casei LMG S-19264T (=DSM 44701T), isolated from a smear-ripened cheese.</title>
        <authorList>
            <consortium name="US DOE Joint Genome Institute (JGI-PGF)"/>
            <person name="Walter F."/>
            <person name="Albersmeier A."/>
            <person name="Kalinowski J."/>
            <person name="Ruckert C."/>
        </authorList>
    </citation>
    <scope>NUCLEOTIDE SEQUENCE</scope>
    <source>
        <strain evidence="7">CGMCC 4.7299</strain>
    </source>
</reference>
<accession>A0A8J3FPJ1</accession>
<comment type="caution">
    <text evidence="7">The sequence shown here is derived from an EMBL/GenBank/DDBJ whole genome shotgun (WGS) entry which is preliminary data.</text>
</comment>
<feature type="transmembrane region" description="Helical" evidence="6">
    <location>
        <begin position="132"/>
        <end position="151"/>
    </location>
</feature>
<keyword evidence="2" id="KW-1003">Cell membrane</keyword>
<evidence type="ECO:0008006" key="9">
    <source>
        <dbReference type="Google" id="ProtNLM"/>
    </source>
</evidence>
<keyword evidence="3 6" id="KW-0812">Transmembrane</keyword>
<evidence type="ECO:0000256" key="2">
    <source>
        <dbReference type="ARBA" id="ARBA00022475"/>
    </source>
</evidence>
<proteinExistence type="predicted"/>
<dbReference type="AlphaFoldDB" id="A0A8J3FPJ1"/>
<keyword evidence="5 6" id="KW-0472">Membrane</keyword>
<dbReference type="EMBL" id="BMMX01000013">
    <property type="protein sequence ID" value="GGK95804.1"/>
    <property type="molecule type" value="Genomic_DNA"/>
</dbReference>